<dbReference type="Gene3D" id="3.40.50.620">
    <property type="entry name" value="HUPs"/>
    <property type="match status" value="1"/>
</dbReference>
<sequence>MYKKILVPTDGSETGSKVIPHAVALAKSCNAAVVGLNVTDPYPYSGLAESVPITADQYRVHVTKLAEDALKPLQDACAAGAVPFEPVIAEDIHPWKAMLDVAKDRGCDLVVIASHGRRGVQALLLGSETQKLLTHSTVPVLVLR</sequence>
<organism evidence="3 4">
    <name type="scientific">Thiomonas bhubaneswarensis</name>
    <dbReference type="NCBI Taxonomy" id="339866"/>
    <lineage>
        <taxon>Bacteria</taxon>
        <taxon>Pseudomonadati</taxon>
        <taxon>Pseudomonadota</taxon>
        <taxon>Betaproteobacteria</taxon>
        <taxon>Burkholderiales</taxon>
        <taxon>Thiomonas</taxon>
    </lineage>
</organism>
<feature type="domain" description="UspA" evidence="2">
    <location>
        <begin position="1"/>
        <end position="144"/>
    </location>
</feature>
<comment type="similarity">
    <text evidence="1">Belongs to the universal stress protein A family.</text>
</comment>
<dbReference type="Pfam" id="PF00582">
    <property type="entry name" value="Usp"/>
    <property type="match status" value="1"/>
</dbReference>
<evidence type="ECO:0000313" key="4">
    <source>
        <dbReference type="Proteomes" id="UP000183649"/>
    </source>
</evidence>
<name>A0A0K6I6S5_9BURK</name>
<evidence type="ECO:0000256" key="1">
    <source>
        <dbReference type="ARBA" id="ARBA00008791"/>
    </source>
</evidence>
<dbReference type="PANTHER" id="PTHR46268">
    <property type="entry name" value="STRESS RESPONSE PROTEIN NHAX"/>
    <property type="match status" value="1"/>
</dbReference>
<gene>
    <name evidence="3" type="ORF">Ga0061069_10853</name>
</gene>
<reference evidence="4" key="1">
    <citation type="submission" date="2015-08" db="EMBL/GenBank/DDBJ databases">
        <authorList>
            <person name="Varghese N."/>
        </authorList>
    </citation>
    <scope>NUCLEOTIDE SEQUENCE [LARGE SCALE GENOMIC DNA]</scope>
    <source>
        <strain evidence="4">DSM 18181</strain>
    </source>
</reference>
<accession>A0A0K6I6S5</accession>
<dbReference type="PANTHER" id="PTHR46268:SF6">
    <property type="entry name" value="UNIVERSAL STRESS PROTEIN UP12"/>
    <property type="match status" value="1"/>
</dbReference>
<evidence type="ECO:0000313" key="3">
    <source>
        <dbReference type="EMBL" id="CUA98844.1"/>
    </source>
</evidence>
<dbReference type="InterPro" id="IPR006015">
    <property type="entry name" value="Universal_stress_UspA"/>
</dbReference>
<dbReference type="Proteomes" id="UP000183649">
    <property type="component" value="Unassembled WGS sequence"/>
</dbReference>
<dbReference type="InterPro" id="IPR014729">
    <property type="entry name" value="Rossmann-like_a/b/a_fold"/>
</dbReference>
<dbReference type="InterPro" id="IPR006016">
    <property type="entry name" value="UspA"/>
</dbReference>
<dbReference type="PRINTS" id="PR01438">
    <property type="entry name" value="UNVRSLSTRESS"/>
</dbReference>
<proteinExistence type="inferred from homology"/>
<dbReference type="AlphaFoldDB" id="A0A0K6I6S5"/>
<dbReference type="EMBL" id="CYHF01000008">
    <property type="protein sequence ID" value="CUA98844.1"/>
    <property type="molecule type" value="Genomic_DNA"/>
</dbReference>
<evidence type="ECO:0000259" key="2">
    <source>
        <dbReference type="Pfam" id="PF00582"/>
    </source>
</evidence>
<dbReference type="SUPFAM" id="SSF52402">
    <property type="entry name" value="Adenine nucleotide alpha hydrolases-like"/>
    <property type="match status" value="1"/>
</dbReference>
<dbReference type="RefSeq" id="WP_055451145.1">
    <property type="nucleotide sequence ID" value="NZ_CYHF01000008.1"/>
</dbReference>
<protein>
    <submittedName>
        <fullName evidence="3">Nucleotide-binding universal stress protein, UspA family</fullName>
    </submittedName>
</protein>
<dbReference type="STRING" id="339866.GCA_001418255_02281"/>
<dbReference type="OrthoDB" id="5295044at2"/>
<dbReference type="CDD" id="cd00293">
    <property type="entry name" value="USP-like"/>
    <property type="match status" value="1"/>
</dbReference>
<keyword evidence="4" id="KW-1185">Reference proteome</keyword>